<evidence type="ECO:0000256" key="3">
    <source>
        <dbReference type="ARBA" id="ARBA00009592"/>
    </source>
</evidence>
<keyword evidence="8" id="KW-0677">Repeat</keyword>
<evidence type="ECO:0000256" key="12">
    <source>
        <dbReference type="ARBA" id="ARBA00023180"/>
    </source>
</evidence>
<dbReference type="Pfam" id="PF00560">
    <property type="entry name" value="LRR_1"/>
    <property type="match status" value="1"/>
</dbReference>
<keyword evidence="7" id="KW-0732">Signal</keyword>
<feature type="transmembrane region" description="Helical" evidence="13">
    <location>
        <begin position="614"/>
        <end position="636"/>
    </location>
</feature>
<protein>
    <recommendedName>
        <fullName evidence="16">Leucine-rich repeat-containing N-terminal plant-type domain-containing protein</fullName>
    </recommendedName>
</protein>
<keyword evidence="9 13" id="KW-1133">Transmembrane helix</keyword>
<evidence type="ECO:0000256" key="9">
    <source>
        <dbReference type="ARBA" id="ARBA00022989"/>
    </source>
</evidence>
<dbReference type="AlphaFoldDB" id="A0A8T1NVQ9"/>
<reference evidence="14" key="1">
    <citation type="submission" date="2020-12" db="EMBL/GenBank/DDBJ databases">
        <title>WGS assembly of Carya illinoinensis cv. Pawnee.</title>
        <authorList>
            <person name="Platts A."/>
            <person name="Shu S."/>
            <person name="Wright S."/>
            <person name="Barry K."/>
            <person name="Edger P."/>
            <person name="Pires J.C."/>
            <person name="Schmutz J."/>
        </authorList>
    </citation>
    <scope>NUCLEOTIDE SEQUENCE</scope>
    <source>
        <tissue evidence="14">Leaf</tissue>
    </source>
</reference>
<evidence type="ECO:0008006" key="16">
    <source>
        <dbReference type="Google" id="ProtNLM"/>
    </source>
</evidence>
<evidence type="ECO:0000256" key="11">
    <source>
        <dbReference type="ARBA" id="ARBA00023170"/>
    </source>
</evidence>
<dbReference type="FunFam" id="3.80.10.10:FF:000129">
    <property type="entry name" value="Leucine-rich repeat receptor-like kinase"/>
    <property type="match status" value="1"/>
</dbReference>
<evidence type="ECO:0000256" key="5">
    <source>
        <dbReference type="ARBA" id="ARBA00022614"/>
    </source>
</evidence>
<dbReference type="InterPro" id="IPR001611">
    <property type="entry name" value="Leu-rich_rpt"/>
</dbReference>
<evidence type="ECO:0000256" key="8">
    <source>
        <dbReference type="ARBA" id="ARBA00022737"/>
    </source>
</evidence>
<dbReference type="InterPro" id="IPR003591">
    <property type="entry name" value="Leu-rich_rpt_typical-subtyp"/>
</dbReference>
<name>A0A8T1NVQ9_CARIL</name>
<evidence type="ECO:0000256" key="6">
    <source>
        <dbReference type="ARBA" id="ARBA00022692"/>
    </source>
</evidence>
<accession>A0A8T1NVQ9</accession>
<keyword evidence="6 13" id="KW-0812">Transmembrane</keyword>
<dbReference type="Proteomes" id="UP000811609">
    <property type="component" value="Chromosome 12"/>
</dbReference>
<evidence type="ECO:0000256" key="13">
    <source>
        <dbReference type="SAM" id="Phobius"/>
    </source>
</evidence>
<dbReference type="SMART" id="SM00369">
    <property type="entry name" value="LRR_TYP"/>
    <property type="match status" value="6"/>
</dbReference>
<keyword evidence="5" id="KW-0433">Leucine-rich repeat</keyword>
<gene>
    <name evidence="14" type="ORF">CIPAW_12G005000</name>
</gene>
<dbReference type="InterPro" id="IPR052595">
    <property type="entry name" value="LRRC69/RLP"/>
</dbReference>
<dbReference type="GO" id="GO:0005886">
    <property type="term" value="C:plasma membrane"/>
    <property type="evidence" value="ECO:0007669"/>
    <property type="project" value="UniProtKB-SubCell"/>
</dbReference>
<dbReference type="Pfam" id="PF13855">
    <property type="entry name" value="LRR_8"/>
    <property type="match status" value="3"/>
</dbReference>
<evidence type="ECO:0000313" key="15">
    <source>
        <dbReference type="Proteomes" id="UP000811609"/>
    </source>
</evidence>
<evidence type="ECO:0000256" key="4">
    <source>
        <dbReference type="ARBA" id="ARBA00022475"/>
    </source>
</evidence>
<comment type="similarity">
    <text evidence="3">Belongs to the RLP family.</text>
</comment>
<comment type="subcellular location">
    <subcellularLocation>
        <location evidence="2">Cell membrane</location>
    </subcellularLocation>
    <subcellularLocation>
        <location evidence="1">Membrane</location>
        <topology evidence="1">Single-pass membrane protein</topology>
    </subcellularLocation>
</comment>
<evidence type="ECO:0000256" key="10">
    <source>
        <dbReference type="ARBA" id="ARBA00023136"/>
    </source>
</evidence>
<dbReference type="FunFam" id="3.80.10.10:FF:000213">
    <property type="entry name" value="Tyrosine-sulfated glycopeptide receptor 1"/>
    <property type="match status" value="1"/>
</dbReference>
<dbReference type="EMBL" id="CM031820">
    <property type="protein sequence ID" value="KAG6632820.1"/>
    <property type="molecule type" value="Genomic_DNA"/>
</dbReference>
<keyword evidence="4" id="KW-1003">Cell membrane</keyword>
<sequence>MSYLTITMQDLKSHYLLFTLFIFKVFSANHACNQLDRNSLLSLHLDSSNSTPLYWSSINCCHWEGISCDHKGRVTHLWLPSKGLKGGISPSLVNLTRLSHLNLSHNSLIGFLPTGLFSFLNQLRVLDLSHNHLGGQLPSGIGGCSKLKIFWAGFNSFSGFLPHDIYNAAALEEISLPSNNLLGPISNEIMNLTKLTSLKLYQNQFSGNLPLNIGKLSKLKQLMLHTNNLTGSFSRSLLNCTNLIHLNLRKNFFDENITDLNVSSLHQLTILDLGSNNLVGKFPASIHSCMSIRGIRISRNQLEGEIPPEVAQLKYLSFLSVSLNKLTNVTTAIKILMHCNILEVAILGNNFLKESMPTDVSMIDIDRFKNLQILDLSPCQLTGQFPIWISKLKNLQLLRLGSNRITGSIPGWLSTLPRLGTIDLRDNLFSGEFPKKFCELQAFVSGHALSYNSTSFIMPLYFVSEDNNRYNALNYLSQAIILQNNNLSSTIPTEIGCLKRLRGLNLGHTKLTGTIPTQVSELTDLEYLDLSANHLYGEIPVSLTSLHFLHLFSVANNNLQGAIPVGTQLQTFDASAFEGNPGLCGYPLSPCSHLTSSKRDEDIQEEEDRHTIPWFHVTMVLGFIVGFCGVCGPLVLNKKWRVAYFQFFDKLKDRFFAKLEVLWSD</sequence>
<dbReference type="PANTHER" id="PTHR48057">
    <property type="entry name" value="LEUCINE-RICH REPEAT SERINE/THREONINE-PROTEIN KINASE 1"/>
    <property type="match status" value="1"/>
</dbReference>
<organism evidence="14 15">
    <name type="scientific">Carya illinoinensis</name>
    <name type="common">Pecan</name>
    <dbReference type="NCBI Taxonomy" id="32201"/>
    <lineage>
        <taxon>Eukaryota</taxon>
        <taxon>Viridiplantae</taxon>
        <taxon>Streptophyta</taxon>
        <taxon>Embryophyta</taxon>
        <taxon>Tracheophyta</taxon>
        <taxon>Spermatophyta</taxon>
        <taxon>Magnoliopsida</taxon>
        <taxon>eudicotyledons</taxon>
        <taxon>Gunneridae</taxon>
        <taxon>Pentapetalae</taxon>
        <taxon>rosids</taxon>
        <taxon>fabids</taxon>
        <taxon>Fagales</taxon>
        <taxon>Juglandaceae</taxon>
        <taxon>Carya</taxon>
    </lineage>
</organism>
<comment type="caution">
    <text evidence="14">The sequence shown here is derived from an EMBL/GenBank/DDBJ whole genome shotgun (WGS) entry which is preliminary data.</text>
</comment>
<dbReference type="PANTHER" id="PTHR48057:SF7">
    <property type="entry name" value="LEUCINE-RICH REPEAT SERINE_THREONINE-PROTEIN KINASE 1"/>
    <property type="match status" value="1"/>
</dbReference>
<dbReference type="FunFam" id="3.80.10.10:FF:000041">
    <property type="entry name" value="LRR receptor-like serine/threonine-protein kinase ERECTA"/>
    <property type="match status" value="1"/>
</dbReference>
<keyword evidence="11" id="KW-0675">Receptor</keyword>
<evidence type="ECO:0000256" key="7">
    <source>
        <dbReference type="ARBA" id="ARBA00022729"/>
    </source>
</evidence>
<keyword evidence="12" id="KW-0325">Glycoprotein</keyword>
<keyword evidence="15" id="KW-1185">Reference proteome</keyword>
<evidence type="ECO:0000256" key="1">
    <source>
        <dbReference type="ARBA" id="ARBA00004167"/>
    </source>
</evidence>
<keyword evidence="10 13" id="KW-0472">Membrane</keyword>
<proteinExistence type="inferred from homology"/>
<evidence type="ECO:0000313" key="14">
    <source>
        <dbReference type="EMBL" id="KAG6632820.1"/>
    </source>
</evidence>
<evidence type="ECO:0000256" key="2">
    <source>
        <dbReference type="ARBA" id="ARBA00004236"/>
    </source>
</evidence>